<dbReference type="Pfam" id="PF00884">
    <property type="entry name" value="Sulfatase"/>
    <property type="match status" value="1"/>
</dbReference>
<comment type="caution">
    <text evidence="7">The sequence shown here is derived from an EMBL/GenBank/DDBJ whole genome shotgun (WGS) entry which is preliminary data.</text>
</comment>
<accession>A0A2T8FEV8</accession>
<evidence type="ECO:0000256" key="4">
    <source>
        <dbReference type="ARBA" id="ARBA00023180"/>
    </source>
</evidence>
<evidence type="ECO:0000256" key="5">
    <source>
        <dbReference type="SAM" id="MobiDB-lite"/>
    </source>
</evidence>
<evidence type="ECO:0000313" key="8">
    <source>
        <dbReference type="Proteomes" id="UP000246018"/>
    </source>
</evidence>
<evidence type="ECO:0000256" key="3">
    <source>
        <dbReference type="ARBA" id="ARBA00022801"/>
    </source>
</evidence>
<gene>
    <name evidence="7" type="ORF">DDE18_01045</name>
</gene>
<organism evidence="7 8">
    <name type="scientific">Nocardioides gansuensis</name>
    <dbReference type="NCBI Taxonomy" id="2138300"/>
    <lineage>
        <taxon>Bacteria</taxon>
        <taxon>Bacillati</taxon>
        <taxon>Actinomycetota</taxon>
        <taxon>Actinomycetes</taxon>
        <taxon>Propionibacteriales</taxon>
        <taxon>Nocardioidaceae</taxon>
        <taxon>Nocardioides</taxon>
    </lineage>
</organism>
<keyword evidence="3" id="KW-0378">Hydrolase</keyword>
<feature type="domain" description="Sulfatase N-terminal" evidence="6">
    <location>
        <begin position="91"/>
        <end position="466"/>
    </location>
</feature>
<proteinExistence type="inferred from homology"/>
<dbReference type="PANTHER" id="PTHR43108">
    <property type="entry name" value="N-ACETYLGLUCOSAMINE-6-SULFATASE FAMILY MEMBER"/>
    <property type="match status" value="1"/>
</dbReference>
<dbReference type="Gene3D" id="3.40.720.10">
    <property type="entry name" value="Alkaline Phosphatase, subunit A"/>
    <property type="match status" value="1"/>
</dbReference>
<name>A0A2T8FEV8_9ACTN</name>
<keyword evidence="8" id="KW-1185">Reference proteome</keyword>
<feature type="compositionally biased region" description="Basic and acidic residues" evidence="5">
    <location>
        <begin position="344"/>
        <end position="358"/>
    </location>
</feature>
<comment type="similarity">
    <text evidence="1">Belongs to the sulfatase family.</text>
</comment>
<dbReference type="EMBL" id="QDGZ01000001">
    <property type="protein sequence ID" value="PVG84251.1"/>
    <property type="molecule type" value="Genomic_DNA"/>
</dbReference>
<dbReference type="InterPro" id="IPR024607">
    <property type="entry name" value="Sulfatase_CS"/>
</dbReference>
<dbReference type="GO" id="GO:0016787">
    <property type="term" value="F:hydrolase activity"/>
    <property type="evidence" value="ECO:0007669"/>
    <property type="project" value="UniProtKB-KW"/>
</dbReference>
<protein>
    <recommendedName>
        <fullName evidence="6">Sulfatase N-terminal domain-containing protein</fullName>
    </recommendedName>
</protein>
<evidence type="ECO:0000313" key="7">
    <source>
        <dbReference type="EMBL" id="PVG84251.1"/>
    </source>
</evidence>
<evidence type="ECO:0000256" key="1">
    <source>
        <dbReference type="ARBA" id="ARBA00008779"/>
    </source>
</evidence>
<evidence type="ECO:0000259" key="6">
    <source>
        <dbReference type="Pfam" id="PF00884"/>
    </source>
</evidence>
<keyword evidence="4" id="KW-0325">Glycoprotein</keyword>
<dbReference type="PANTHER" id="PTHR43108:SF8">
    <property type="entry name" value="SD21168P"/>
    <property type="match status" value="1"/>
</dbReference>
<reference evidence="7 8" key="1">
    <citation type="submission" date="2018-04" db="EMBL/GenBank/DDBJ databases">
        <title>Genome of Nocardioides gansuensis WSJ-1.</title>
        <authorList>
            <person name="Wu S."/>
            <person name="Wang G."/>
        </authorList>
    </citation>
    <scope>NUCLEOTIDE SEQUENCE [LARGE SCALE GENOMIC DNA]</scope>
    <source>
        <strain evidence="7 8">WSJ-1</strain>
    </source>
</reference>
<sequence>MVDFGVARNRTGPACVIMSGLPVGRGIELSRVRRGVAAACLLLLTACTAAEGTPSGRAQVQRAQAQPVQGGDAVAVSAVKPRSAPRAADRPNMVLVLMDDFSMDLVQTMRTARVLRRKGAWWDRAFSVDSLCCVSRSSLLTGQYPHQTGVRTNTSGDRDAAPLGGFPAFHEHGNEARSFAVALQRAGYTTGFVGKYLNEYEWLAGRALPPVQPGWSVFNVVFGSAYDGWDFDSTYLEGGQLKVRHHPAPAASASAEEKDNASAASVIERLSLDFIRAQAGAAAPYFLEVAVYAPHNRTQPKGYYDGDPVFPPLFRDRAGADGPGNCGRVPCRSLTTGDLPGFGDDPRDNRPVTRRGEPARAWNTVPGSLPSSAAIHDLRDRARMAQSIDRTVRRILRVVDDNTYVVLTSDNGFHLGQLGLGRGKGTAYGTDSRVPLYVVGPGVSPGRRAEVTTNIDLAPTFEEIAGLAPAPYRSGVSLLPTFADRSLVRQRYAFLEHTGQALVKGDPDAAFTGDELDRVPSYVAVRSRDALLVRYDLDPAADREQWAYEFYRYTRRLSWERTNTFARKAHRPKVRELLGKLEQWDACAGAAGDQPVGPACRGLTS</sequence>
<dbReference type="SUPFAM" id="SSF53649">
    <property type="entry name" value="Alkaline phosphatase-like"/>
    <property type="match status" value="1"/>
</dbReference>
<keyword evidence="2" id="KW-0732">Signal</keyword>
<dbReference type="AlphaFoldDB" id="A0A2T8FEV8"/>
<dbReference type="InterPro" id="IPR017850">
    <property type="entry name" value="Alkaline_phosphatase_core_sf"/>
</dbReference>
<dbReference type="PROSITE" id="PS00149">
    <property type="entry name" value="SULFATASE_2"/>
    <property type="match status" value="1"/>
</dbReference>
<dbReference type="Proteomes" id="UP000246018">
    <property type="component" value="Unassembled WGS sequence"/>
</dbReference>
<dbReference type="OrthoDB" id="9777306at2"/>
<dbReference type="InterPro" id="IPR000917">
    <property type="entry name" value="Sulfatase_N"/>
</dbReference>
<evidence type="ECO:0000256" key="2">
    <source>
        <dbReference type="ARBA" id="ARBA00022729"/>
    </source>
</evidence>
<feature type="region of interest" description="Disordered" evidence="5">
    <location>
        <begin position="337"/>
        <end position="366"/>
    </location>
</feature>